<accession>A0A0P4VZL1</accession>
<protein>
    <recommendedName>
        <fullName evidence="3">Sulfotransferase domain-containing protein</fullName>
    </recommendedName>
</protein>
<evidence type="ECO:0000313" key="4">
    <source>
        <dbReference type="EMBL" id="JAI61542.1"/>
    </source>
</evidence>
<feature type="domain" description="Sulfotransferase" evidence="3">
    <location>
        <begin position="56"/>
        <end position="319"/>
    </location>
</feature>
<name>A0A0P4VZL1_SCYOL</name>
<dbReference type="InterPro" id="IPR000863">
    <property type="entry name" value="Sulfotransferase_dom"/>
</dbReference>
<evidence type="ECO:0000256" key="2">
    <source>
        <dbReference type="ARBA" id="ARBA00022679"/>
    </source>
</evidence>
<evidence type="ECO:0000259" key="3">
    <source>
        <dbReference type="Pfam" id="PF00685"/>
    </source>
</evidence>
<dbReference type="SUPFAM" id="SSF52540">
    <property type="entry name" value="P-loop containing nucleoside triphosphate hydrolases"/>
    <property type="match status" value="1"/>
</dbReference>
<dbReference type="Gene3D" id="3.40.50.300">
    <property type="entry name" value="P-loop containing nucleotide triphosphate hydrolases"/>
    <property type="match status" value="1"/>
</dbReference>
<dbReference type="PANTHER" id="PTHR11783">
    <property type="entry name" value="SULFOTRANSFERASE SULT"/>
    <property type="match status" value="1"/>
</dbReference>
<proteinExistence type="inferred from homology"/>
<dbReference type="InterPro" id="IPR027417">
    <property type="entry name" value="P-loop_NTPase"/>
</dbReference>
<sequence>MAGISWKPVEGPLGEELRKNLSESYGDFVEVHPGHLVLSIYHKDWYQRQSDFPIKKDDLWVITYPKSGTTWMQEVTWCVVMGIDHPQISLPLMMRFPFFEWDSMIPPDFMGEKLCADDPCLPGNTWKIMANMSSPRTIKSHLQMPLLPKQMWEVKPKIIYVCRDPRDVCVSYYFHSVKLDSYKKELSDFVELFLADMVPFAPFWSHILDFWRRRDQENILFVRFEDMKEDLPSVVQKVADFLGKQLSAEEVMRIADHCSFGSMSKNKAVNNESIAAPESEKAKGLKFMRKGKVGDWKNHLTDTQIKAFKEWTFKHLEGSDFPYYRDYE</sequence>
<evidence type="ECO:0000256" key="1">
    <source>
        <dbReference type="ARBA" id="ARBA00005771"/>
    </source>
</evidence>
<organism evidence="4">
    <name type="scientific">Scylla olivacea</name>
    <name type="common">Orange mud crab</name>
    <name type="synonym">Cancer olivacea</name>
    <dbReference type="NCBI Taxonomy" id="85551"/>
    <lineage>
        <taxon>Eukaryota</taxon>
        <taxon>Metazoa</taxon>
        <taxon>Ecdysozoa</taxon>
        <taxon>Arthropoda</taxon>
        <taxon>Crustacea</taxon>
        <taxon>Multicrustacea</taxon>
        <taxon>Malacostraca</taxon>
        <taxon>Eumalacostraca</taxon>
        <taxon>Eucarida</taxon>
        <taxon>Decapoda</taxon>
        <taxon>Pleocyemata</taxon>
        <taxon>Brachyura</taxon>
        <taxon>Eubrachyura</taxon>
        <taxon>Portunoidea</taxon>
        <taxon>Portunidae</taxon>
        <taxon>Portuninae</taxon>
        <taxon>Scylla</taxon>
    </lineage>
</organism>
<dbReference type="Pfam" id="PF00685">
    <property type="entry name" value="Sulfotransfer_1"/>
    <property type="match status" value="1"/>
</dbReference>
<reference evidence="4" key="1">
    <citation type="submission" date="2015-09" db="EMBL/GenBank/DDBJ databases">
        <title>Scylla olivacea transcriptome.</title>
        <authorList>
            <person name="Ikhwanuddin M."/>
        </authorList>
    </citation>
    <scope>NUCLEOTIDE SEQUENCE</scope>
</reference>
<dbReference type="GO" id="GO:0008146">
    <property type="term" value="F:sulfotransferase activity"/>
    <property type="evidence" value="ECO:0007669"/>
    <property type="project" value="InterPro"/>
</dbReference>
<dbReference type="EMBL" id="GDRN01084161">
    <property type="protein sequence ID" value="JAI61542.1"/>
    <property type="molecule type" value="Transcribed_RNA"/>
</dbReference>
<comment type="similarity">
    <text evidence="1">Belongs to the sulfotransferase 1 family.</text>
</comment>
<dbReference type="AlphaFoldDB" id="A0A0P4VZL1"/>
<keyword evidence="2" id="KW-0808">Transferase</keyword>